<evidence type="ECO:0000256" key="3">
    <source>
        <dbReference type="ARBA" id="ARBA00022598"/>
    </source>
</evidence>
<dbReference type="Gene3D" id="3.30.590.20">
    <property type="match status" value="1"/>
</dbReference>
<evidence type="ECO:0000256" key="4">
    <source>
        <dbReference type="ARBA" id="ARBA00022684"/>
    </source>
</evidence>
<dbReference type="RefSeq" id="WP_254101857.1">
    <property type="nucleotide sequence ID" value="NZ_JANATA010000022.1"/>
</dbReference>
<evidence type="ECO:0000256" key="2">
    <source>
        <dbReference type="ARBA" id="ARBA00008772"/>
    </source>
</evidence>
<dbReference type="EMBL" id="JANATA010000022">
    <property type="protein sequence ID" value="MCP3429478.1"/>
    <property type="molecule type" value="Genomic_DNA"/>
</dbReference>
<evidence type="ECO:0000256" key="8">
    <source>
        <dbReference type="HAMAP-Rule" id="MF_00578"/>
    </source>
</evidence>
<dbReference type="AlphaFoldDB" id="A0AA41X4T1"/>
<dbReference type="GO" id="GO:0004357">
    <property type="term" value="F:glutamate-cysteine ligase activity"/>
    <property type="evidence" value="ECO:0007669"/>
    <property type="project" value="UniProtKB-UniRule"/>
</dbReference>
<evidence type="ECO:0000313" key="12">
    <source>
        <dbReference type="Proteomes" id="UP001165413"/>
    </source>
</evidence>
<reference evidence="11" key="1">
    <citation type="submission" date="2022-07" db="EMBL/GenBank/DDBJ databases">
        <title>Characterization of the Novel Bacterium Alteromonas immobilis LMIT006 and Alteromonas gregis LMIT007.</title>
        <authorList>
            <person name="Lin X."/>
        </authorList>
    </citation>
    <scope>NUCLEOTIDE SEQUENCE</scope>
    <source>
        <strain evidence="11">LMIT007</strain>
    </source>
</reference>
<dbReference type="GO" id="GO:0005829">
    <property type="term" value="C:cytosol"/>
    <property type="evidence" value="ECO:0007669"/>
    <property type="project" value="TreeGrafter"/>
</dbReference>
<protein>
    <recommendedName>
        <fullName evidence="8">Glutamate--cysteine ligase</fullName>
        <ecNumber evidence="8">6.3.2.2</ecNumber>
    </recommendedName>
    <alternativeName>
        <fullName evidence="8">Gamma-ECS</fullName>
        <shortName evidence="8">GCS</shortName>
    </alternativeName>
    <alternativeName>
        <fullName evidence="8">Gamma-glutamylcysteine synthetase</fullName>
    </alternativeName>
</protein>
<evidence type="ECO:0000256" key="6">
    <source>
        <dbReference type="ARBA" id="ARBA00022840"/>
    </source>
</evidence>
<comment type="catalytic activity">
    <reaction evidence="7 8 9">
        <text>L-cysteine + L-glutamate + ATP = gamma-L-glutamyl-L-cysteine + ADP + phosphate + H(+)</text>
        <dbReference type="Rhea" id="RHEA:13285"/>
        <dbReference type="ChEBI" id="CHEBI:15378"/>
        <dbReference type="ChEBI" id="CHEBI:29985"/>
        <dbReference type="ChEBI" id="CHEBI:30616"/>
        <dbReference type="ChEBI" id="CHEBI:35235"/>
        <dbReference type="ChEBI" id="CHEBI:43474"/>
        <dbReference type="ChEBI" id="CHEBI:58173"/>
        <dbReference type="ChEBI" id="CHEBI:456216"/>
        <dbReference type="EC" id="6.3.2.2"/>
    </reaction>
</comment>
<evidence type="ECO:0000313" key="11">
    <source>
        <dbReference type="EMBL" id="MCP3429478.1"/>
    </source>
</evidence>
<dbReference type="GO" id="GO:0006750">
    <property type="term" value="P:glutathione biosynthetic process"/>
    <property type="evidence" value="ECO:0007669"/>
    <property type="project" value="UniProtKB-UniRule"/>
</dbReference>
<dbReference type="EC" id="6.3.2.2" evidence="8"/>
<keyword evidence="5 8" id="KW-0547">Nucleotide-binding</keyword>
<dbReference type="HAMAP" id="MF_00578">
    <property type="entry name" value="Glu_cys_ligase"/>
    <property type="match status" value="1"/>
</dbReference>
<dbReference type="SUPFAM" id="SSF55931">
    <property type="entry name" value="Glutamine synthetase/guanido kinase"/>
    <property type="match status" value="1"/>
</dbReference>
<feature type="domain" description="Glutamate--cysteine ligase" evidence="10">
    <location>
        <begin position="26"/>
        <end position="395"/>
    </location>
</feature>
<dbReference type="InterPro" id="IPR014746">
    <property type="entry name" value="Gln_synth/guanido_kin_cat_dom"/>
</dbReference>
<keyword evidence="12" id="KW-1185">Reference proteome</keyword>
<dbReference type="GO" id="GO:0046872">
    <property type="term" value="F:metal ion binding"/>
    <property type="evidence" value="ECO:0007669"/>
    <property type="project" value="TreeGrafter"/>
</dbReference>
<dbReference type="PANTHER" id="PTHR38761:SF1">
    <property type="entry name" value="GLUTAMATE--CYSTEINE LIGASE"/>
    <property type="match status" value="1"/>
</dbReference>
<comment type="caution">
    <text evidence="11">The sequence shown here is derived from an EMBL/GenBank/DDBJ whole genome shotgun (WGS) entry which is preliminary data.</text>
</comment>
<dbReference type="InterPro" id="IPR006334">
    <property type="entry name" value="Glut_cys_ligase"/>
</dbReference>
<evidence type="ECO:0000259" key="10">
    <source>
        <dbReference type="Pfam" id="PF04262"/>
    </source>
</evidence>
<proteinExistence type="inferred from homology"/>
<evidence type="ECO:0000256" key="9">
    <source>
        <dbReference type="RuleBase" id="RU004391"/>
    </source>
</evidence>
<evidence type="ECO:0000256" key="7">
    <source>
        <dbReference type="ARBA" id="ARBA00048819"/>
    </source>
</evidence>
<dbReference type="Proteomes" id="UP001165413">
    <property type="component" value="Unassembled WGS sequence"/>
</dbReference>
<gene>
    <name evidence="8 11" type="primary">gshA</name>
    <name evidence="11" type="ORF">NLF92_11025</name>
</gene>
<comment type="pathway">
    <text evidence="1 8 9">Sulfur metabolism; glutathione biosynthesis; glutathione from L-cysteine and L-glutamate: step 1/2.</text>
</comment>
<dbReference type="NCBIfam" id="TIGR01434">
    <property type="entry name" value="glu_cys_ligase"/>
    <property type="match status" value="1"/>
</dbReference>
<dbReference type="PANTHER" id="PTHR38761">
    <property type="entry name" value="GLUTAMATE--CYSTEINE LIGASE"/>
    <property type="match status" value="1"/>
</dbReference>
<keyword evidence="3 8" id="KW-0436">Ligase</keyword>
<dbReference type="InterPro" id="IPR007370">
    <property type="entry name" value="Glu_cys_ligase"/>
</dbReference>
<evidence type="ECO:0000256" key="1">
    <source>
        <dbReference type="ARBA" id="ARBA00005006"/>
    </source>
</evidence>
<sequence>MIQTINHLMDSTLNTGTAAFETRLTDLNQSLDAFALSDIQHGIERECLRVSPEGLLSQDTHPIELGATLTHSLITTDYAESLLEFITPPSNDISLTIKQLDDIHTFTLQTLGDEYLWPFSMPCFVGTEDDIRLAEYGTSNIGQMKHVYRVGLKHRYGSMMQVIAGVHFNFSLPEQFWQSWCRSQNLTYSQDTISAEYFAMIRNYRRTCWLIPYLFGASPAICQSFLQDQQSTLPFKKLGKGTLYLPYATSLRMSDLGYTNAAQSSLNVCYNNLETYIKGVREAIETPSDLYQDIASGENGVFDQLNKNILQIENELYSPIRPKQIAKSGEKPSQALAERGVAYIEVRALDLDPFSKIGVNEQQIRFLDAYLLYCLLQPSPEMSRADYDQTEDNLNLTVIQGRDPALLLKNGSDCVLLTQWAHDLFSDIQKVAKLLDSANQTTAYSEAVLAEWEKVHNSDLTPSGKMLAKMLAENLDNSLYGKEVARQHKDASKSRAYAVFNSDYFITAAEESIRAQAEIEANDTLPFSEFLANYFKY</sequence>
<accession>A0AA41X4T1</accession>
<comment type="similarity">
    <text evidence="2 8">Belongs to the glutamate--cysteine ligase type 1 family. Type 1 subfamily.</text>
</comment>
<evidence type="ECO:0000256" key="5">
    <source>
        <dbReference type="ARBA" id="ARBA00022741"/>
    </source>
</evidence>
<organism evidence="11 12">
    <name type="scientific">Opacimonas viscosa</name>
    <dbReference type="NCBI Taxonomy" id="2961944"/>
    <lineage>
        <taxon>Bacteria</taxon>
        <taxon>Pseudomonadati</taxon>
        <taxon>Pseudomonadota</taxon>
        <taxon>Gammaproteobacteria</taxon>
        <taxon>Alteromonadales</taxon>
        <taxon>Alteromonadaceae</taxon>
        <taxon>Opacimonas</taxon>
    </lineage>
</organism>
<dbReference type="Pfam" id="PF04262">
    <property type="entry name" value="Glu_cys_ligase"/>
    <property type="match status" value="1"/>
</dbReference>
<name>A0AA41X4T1_9ALTE</name>
<dbReference type="GO" id="GO:0005524">
    <property type="term" value="F:ATP binding"/>
    <property type="evidence" value="ECO:0007669"/>
    <property type="project" value="UniProtKB-KW"/>
</dbReference>
<keyword evidence="6 8" id="KW-0067">ATP-binding</keyword>
<keyword evidence="4 8" id="KW-0317">Glutathione biosynthesis</keyword>